<dbReference type="RefSeq" id="WP_066846097.1">
    <property type="nucleotide sequence ID" value="NZ_CP019602.1"/>
</dbReference>
<dbReference type="Proteomes" id="UP000195807">
    <property type="component" value="Chromosome"/>
</dbReference>
<gene>
    <name evidence="3" type="ORF">A9D14_10465</name>
</gene>
<evidence type="ECO:0000256" key="1">
    <source>
        <dbReference type="SAM" id="SignalP"/>
    </source>
</evidence>
<dbReference type="STRING" id="450378.GCA_001661675_02109"/>
<sequence length="257" mass="26936">MRNRSINRPAIRRAGIGAALLALALALGGCKGPDTQTVPNETAQPELGLLTTLPILWAEGDVGTLLSGENGGSWVREQLDARFRPVPLDRLTQLDDQRYLLLAQPRALAGDENVALDDWVRGGGHLLLLADPMLTAHSDYGLGDARAPQPVALVSPILARWGLELVFDPAQSPDEQVSGGPLALPTRLAGSLGLTGEGHESRCELSENALVAQCEVGEGRVTVVADAALVEDADHPSESAADALDRLLDAAFGSPSA</sequence>
<name>A0A1Z1FCP0_9SPHN</name>
<feature type="domain" description="DUF4350" evidence="2">
    <location>
        <begin position="87"/>
        <end position="229"/>
    </location>
</feature>
<feature type="signal peptide" evidence="1">
    <location>
        <begin position="1"/>
        <end position="24"/>
    </location>
</feature>
<accession>A0A1Z1FCP0</accession>
<feature type="chain" id="PRO_5011745842" description="DUF4350 domain-containing protein" evidence="1">
    <location>
        <begin position="25"/>
        <end position="257"/>
    </location>
</feature>
<dbReference type="Pfam" id="PF14258">
    <property type="entry name" value="DUF4350"/>
    <property type="match status" value="1"/>
</dbReference>
<dbReference type="KEGG" id="cman:A9D14_10465"/>
<dbReference type="OrthoDB" id="7390937at2"/>
<dbReference type="PROSITE" id="PS51257">
    <property type="entry name" value="PROKAR_LIPOPROTEIN"/>
    <property type="match status" value="1"/>
</dbReference>
<keyword evidence="4" id="KW-1185">Reference proteome</keyword>
<protein>
    <recommendedName>
        <fullName evidence="2">DUF4350 domain-containing protein</fullName>
    </recommendedName>
</protein>
<keyword evidence="1" id="KW-0732">Signal</keyword>
<evidence type="ECO:0000259" key="2">
    <source>
        <dbReference type="Pfam" id="PF14258"/>
    </source>
</evidence>
<dbReference type="AlphaFoldDB" id="A0A1Z1FCP0"/>
<evidence type="ECO:0000313" key="3">
    <source>
        <dbReference type="EMBL" id="ARU16530.1"/>
    </source>
</evidence>
<organism evidence="3 4">
    <name type="scientific">Croceicoccus marinus</name>
    <dbReference type="NCBI Taxonomy" id="450378"/>
    <lineage>
        <taxon>Bacteria</taxon>
        <taxon>Pseudomonadati</taxon>
        <taxon>Pseudomonadota</taxon>
        <taxon>Alphaproteobacteria</taxon>
        <taxon>Sphingomonadales</taxon>
        <taxon>Erythrobacteraceae</taxon>
        <taxon>Croceicoccus</taxon>
    </lineage>
</organism>
<evidence type="ECO:0000313" key="4">
    <source>
        <dbReference type="Proteomes" id="UP000195807"/>
    </source>
</evidence>
<proteinExistence type="predicted"/>
<dbReference type="EMBL" id="CP019602">
    <property type="protein sequence ID" value="ARU16530.1"/>
    <property type="molecule type" value="Genomic_DNA"/>
</dbReference>
<dbReference type="InterPro" id="IPR025646">
    <property type="entry name" value="DUF4350"/>
</dbReference>
<reference evidence="3 4" key="1">
    <citation type="submission" date="2017-01" db="EMBL/GenBank/DDBJ databases">
        <title>Complete genome sequence of esterase-producing bacterium Croceicoccus marinus E4A9.</title>
        <authorList>
            <person name="Wu Y.-H."/>
            <person name="Cheng H."/>
            <person name="Xu L."/>
            <person name="Huo Y.-Y."/>
            <person name="Wang C.-S."/>
            <person name="Xu X.-W."/>
        </authorList>
    </citation>
    <scope>NUCLEOTIDE SEQUENCE [LARGE SCALE GENOMIC DNA]</scope>
    <source>
        <strain evidence="3 4">E4A9</strain>
    </source>
</reference>